<dbReference type="EMBL" id="ADVR01000090">
    <property type="protein sequence ID" value="EFO80115.1"/>
    <property type="molecule type" value="Genomic_DNA"/>
</dbReference>
<reference evidence="1 2" key="1">
    <citation type="journal article" date="2011" name="J. Bacteriol.">
        <title>Draft genome sequence of the anoxygenic filamentous phototrophic bacterium Oscillochloris trichoides subsp. DG-6.</title>
        <authorList>
            <person name="Kuznetsov B.B."/>
            <person name="Ivanovsky R.N."/>
            <person name="Keppen O.I."/>
            <person name="Sukhacheva M.V."/>
            <person name="Bumazhkin B.K."/>
            <person name="Patutina E.O."/>
            <person name="Beletsky A.V."/>
            <person name="Mardanov A.V."/>
            <person name="Baslerov R.V."/>
            <person name="Panteleeva A.N."/>
            <person name="Kolganova T.V."/>
            <person name="Ravin N.V."/>
            <person name="Skryabin K.G."/>
        </authorList>
    </citation>
    <scope>NUCLEOTIDE SEQUENCE [LARGE SCALE GENOMIC DNA]</scope>
    <source>
        <strain evidence="1 2">DG-6</strain>
    </source>
</reference>
<evidence type="ECO:0000313" key="1">
    <source>
        <dbReference type="EMBL" id="EFO80115.1"/>
    </source>
</evidence>
<protein>
    <submittedName>
        <fullName evidence="1">Pathogenesis-related transcriptional factor and ERF protein</fullName>
    </submittedName>
</protein>
<gene>
    <name evidence="1" type="ORF">OSCT_2046</name>
</gene>
<dbReference type="STRING" id="765420.OSCT_2046"/>
<comment type="caution">
    <text evidence="1">The sequence shown here is derived from an EMBL/GenBank/DDBJ whole genome shotgun (WGS) entry which is preliminary data.</text>
</comment>
<dbReference type="eggNOG" id="ENOG5030IRV">
    <property type="taxonomic scope" value="Bacteria"/>
</dbReference>
<dbReference type="Gene3D" id="1.20.5.2050">
    <property type="match status" value="1"/>
</dbReference>
<dbReference type="AlphaFoldDB" id="E1IFE5"/>
<organism evidence="1 2">
    <name type="scientific">Oscillochloris trichoides DG-6</name>
    <dbReference type="NCBI Taxonomy" id="765420"/>
    <lineage>
        <taxon>Bacteria</taxon>
        <taxon>Bacillati</taxon>
        <taxon>Chloroflexota</taxon>
        <taxon>Chloroflexia</taxon>
        <taxon>Chloroflexales</taxon>
        <taxon>Chloroflexineae</taxon>
        <taxon>Oscillochloridaceae</taxon>
        <taxon>Oscillochloris</taxon>
    </lineage>
</organism>
<proteinExistence type="predicted"/>
<evidence type="ECO:0000313" key="2">
    <source>
        <dbReference type="Proteomes" id="UP000054010"/>
    </source>
</evidence>
<dbReference type="Proteomes" id="UP000054010">
    <property type="component" value="Unassembled WGS sequence"/>
</dbReference>
<accession>E1IFE5</accession>
<name>E1IFE5_9CHLR</name>
<dbReference type="HOGENOM" id="CLU_1077062_0_0_0"/>
<sequence length="258" mass="29232">MYVLEAYGPDADELRRLLPRWPGGYVQWEATGIPLPAEEGMRPRSSGPIWALWRPRDATEQLPELEDPAEFLDIPPAPSAPPAPSVIPVDDLDDELTPPLNHTEAVATVARRQRHYVAPRLQPRTTKYKNLTRIESSPKHRPGYLVRVTWAKKTYTKYFADVAYGDRLGSLAAAVEWRDQVEREVGKPRTNRPAIGVAYSNTGIVGISRTTKAGKPIYQVTWYEDGKQRRRVFSIELLGEQKALKAARKVRAEIERQK</sequence>
<keyword evidence="2" id="KW-1185">Reference proteome</keyword>